<evidence type="ECO:0000313" key="2">
    <source>
        <dbReference type="Proteomes" id="UP000673375"/>
    </source>
</evidence>
<organism evidence="1 2">
    <name type="scientific">Enterococcus larvae</name>
    <dbReference type="NCBI Taxonomy" id="2794352"/>
    <lineage>
        <taxon>Bacteria</taxon>
        <taxon>Bacillati</taxon>
        <taxon>Bacillota</taxon>
        <taxon>Bacilli</taxon>
        <taxon>Lactobacillales</taxon>
        <taxon>Enterococcaceae</taxon>
        <taxon>Enterococcus</taxon>
    </lineage>
</organism>
<evidence type="ECO:0000313" key="1">
    <source>
        <dbReference type="EMBL" id="MBP1044875.1"/>
    </source>
</evidence>
<accession>A0ABS4CFV0</accession>
<proteinExistence type="predicted"/>
<dbReference type="Proteomes" id="UP000673375">
    <property type="component" value="Unassembled WGS sequence"/>
</dbReference>
<comment type="caution">
    <text evidence="1">The sequence shown here is derived from an EMBL/GenBank/DDBJ whole genome shotgun (WGS) entry which is preliminary data.</text>
</comment>
<reference evidence="1 2" key="1">
    <citation type="submission" date="2020-12" db="EMBL/GenBank/DDBJ databases">
        <title>Vagococcus allomyrinae sp. nov. and Enterococcus lavae sp. nov., isolated from the larvae of Allomyrina dichotoma.</title>
        <authorList>
            <person name="Lee S.D."/>
        </authorList>
    </citation>
    <scope>NUCLEOTIDE SEQUENCE [LARGE SCALE GENOMIC DNA]</scope>
    <source>
        <strain evidence="1 2">BWM-S5</strain>
    </source>
</reference>
<dbReference type="EMBL" id="JAEDXU010000001">
    <property type="protein sequence ID" value="MBP1044875.1"/>
    <property type="molecule type" value="Genomic_DNA"/>
</dbReference>
<dbReference type="RefSeq" id="WP_209555670.1">
    <property type="nucleotide sequence ID" value="NZ_JAEDXU010000001.1"/>
</dbReference>
<sequence>MYKLARAFLKELQEINQSLKVIAYPEKSMMMKQIEEMREKKKLKKNNQTK</sequence>
<gene>
    <name evidence="1" type="ORF">I6N96_01185</name>
</gene>
<keyword evidence="2" id="KW-1185">Reference proteome</keyword>
<name>A0ABS4CFV0_9ENTE</name>
<protein>
    <submittedName>
        <fullName evidence="1">Uncharacterized protein</fullName>
    </submittedName>
</protein>